<dbReference type="EC" id="3.4.19.12" evidence="3"/>
<keyword evidence="5" id="KW-0833">Ubl conjugation pathway</keyword>
<evidence type="ECO:0000256" key="1">
    <source>
        <dbReference type="ARBA" id="ARBA00000707"/>
    </source>
</evidence>
<keyword evidence="7" id="KW-0788">Thiol protease</keyword>
<feature type="region of interest" description="Disordered" evidence="8">
    <location>
        <begin position="189"/>
        <end position="214"/>
    </location>
</feature>
<evidence type="ECO:0000259" key="9">
    <source>
        <dbReference type="PROSITE" id="PS50235"/>
    </source>
</evidence>
<comment type="similarity">
    <text evidence="2">Belongs to the peptidase C19 family.</text>
</comment>
<dbReference type="Gene3D" id="3.90.70.10">
    <property type="entry name" value="Cysteine proteinases"/>
    <property type="match status" value="1"/>
</dbReference>
<evidence type="ECO:0000256" key="8">
    <source>
        <dbReference type="SAM" id="MobiDB-lite"/>
    </source>
</evidence>
<reference evidence="10" key="1">
    <citation type="journal article" date="2023" name="Mol. Biol. Evol.">
        <title>Third-Generation Sequencing Reveals the Adaptive Role of the Epigenome in Three Deep-Sea Polychaetes.</title>
        <authorList>
            <person name="Perez M."/>
            <person name="Aroh O."/>
            <person name="Sun Y."/>
            <person name="Lan Y."/>
            <person name="Juniper S.K."/>
            <person name="Young C.R."/>
            <person name="Angers B."/>
            <person name="Qian P.Y."/>
        </authorList>
    </citation>
    <scope>NUCLEOTIDE SEQUENCE</scope>
    <source>
        <strain evidence="10">R07B-5</strain>
    </source>
</reference>
<dbReference type="AlphaFoldDB" id="A0AAD9JIY8"/>
<dbReference type="PANTHER" id="PTHR21646:SF24">
    <property type="entry name" value="UBIQUITIN CARBOXYL-TERMINAL HYDROLASE"/>
    <property type="match status" value="1"/>
</dbReference>
<evidence type="ECO:0000256" key="7">
    <source>
        <dbReference type="ARBA" id="ARBA00022807"/>
    </source>
</evidence>
<dbReference type="PANTHER" id="PTHR21646">
    <property type="entry name" value="UBIQUITIN CARBOXYL-TERMINAL HYDROLASE"/>
    <property type="match status" value="1"/>
</dbReference>
<comment type="caution">
    <text evidence="10">The sequence shown here is derived from an EMBL/GenBank/DDBJ whole genome shotgun (WGS) entry which is preliminary data.</text>
</comment>
<organism evidence="10 11">
    <name type="scientific">Ridgeia piscesae</name>
    <name type="common">Tubeworm</name>
    <dbReference type="NCBI Taxonomy" id="27915"/>
    <lineage>
        <taxon>Eukaryota</taxon>
        <taxon>Metazoa</taxon>
        <taxon>Spiralia</taxon>
        <taxon>Lophotrochozoa</taxon>
        <taxon>Annelida</taxon>
        <taxon>Polychaeta</taxon>
        <taxon>Sedentaria</taxon>
        <taxon>Canalipalpata</taxon>
        <taxon>Sabellida</taxon>
        <taxon>Siboglinidae</taxon>
        <taxon>Ridgeia</taxon>
    </lineage>
</organism>
<proteinExistence type="inferred from homology"/>
<sequence length="492" mass="56230">MKKERLIDVCFVPLDPSKTPRKYKLAVPKLGIVADLCSKLAEVTGISDEKLLVTDVYNHRFHKLFSEQDGLSNIIDKDDIYVYELPVTSRLDESTRILPVYLQEQRQKQKYSNYQQMSCLFGVPLLVPVPRKNCTYDTLYKCVLTQMSRYVKVPDDNEEWWKVSGEDGDSADDCTSRMSNGEVAMDGELDETDDVGREKGTGSSMEDENSNEGCTVTPKCRPRLITFSIVNSIGNSEVDSIHDDGRPIKLSNHSYVAAEWHPIAKSKFYDETLAAKVDTDESVNRSQQRKNVIQLTNCLEMFTSKEQLGRQDPWYCPRCKRHQQASKKFDLWQLPEVLVIHLKRFSYNRNWRDKLDITIEYPTRGLNMQKYIIKPDHGPSIYDLIAVSNHYGGLGGGHYTAYAQNKEDQQWYHFDDSNVSSTSEDAVVTRAGYVLVYQRRKPDYRRNQQDDDIDDKLQLTSHTATATASIGSPERNMGVNSDNSSDNGMDTN</sequence>
<dbReference type="PROSITE" id="PS00973">
    <property type="entry name" value="USP_2"/>
    <property type="match status" value="1"/>
</dbReference>
<protein>
    <recommendedName>
        <fullName evidence="3">ubiquitinyl hydrolase 1</fullName>
        <ecNumber evidence="3">3.4.19.12</ecNumber>
    </recommendedName>
</protein>
<dbReference type="Pfam" id="PF14533">
    <property type="entry name" value="USP7_C2"/>
    <property type="match status" value="1"/>
</dbReference>
<dbReference type="InterPro" id="IPR029346">
    <property type="entry name" value="USP_C"/>
</dbReference>
<comment type="catalytic activity">
    <reaction evidence="1">
        <text>Thiol-dependent hydrolysis of ester, thioester, amide, peptide and isopeptide bonds formed by the C-terminal Gly of ubiquitin (a 76-residue protein attached to proteins as an intracellular targeting signal).</text>
        <dbReference type="EC" id="3.4.19.12"/>
    </reaction>
</comment>
<dbReference type="InterPro" id="IPR001394">
    <property type="entry name" value="Peptidase_C19_UCH"/>
</dbReference>
<dbReference type="SUPFAM" id="SSF54001">
    <property type="entry name" value="Cysteine proteinases"/>
    <property type="match status" value="1"/>
</dbReference>
<dbReference type="EMBL" id="JAODUO010002325">
    <property type="protein sequence ID" value="KAK2153290.1"/>
    <property type="molecule type" value="Genomic_DNA"/>
</dbReference>
<dbReference type="GO" id="GO:0004843">
    <property type="term" value="F:cysteine-type deubiquitinase activity"/>
    <property type="evidence" value="ECO:0007669"/>
    <property type="project" value="UniProtKB-EC"/>
</dbReference>
<dbReference type="CDD" id="cd02674">
    <property type="entry name" value="Peptidase_C19R"/>
    <property type="match status" value="1"/>
</dbReference>
<evidence type="ECO:0000313" key="10">
    <source>
        <dbReference type="EMBL" id="KAK2153290.1"/>
    </source>
</evidence>
<feature type="compositionally biased region" description="Polar residues" evidence="8">
    <location>
        <begin position="458"/>
        <end position="470"/>
    </location>
</feature>
<feature type="region of interest" description="Disordered" evidence="8">
    <location>
        <begin position="445"/>
        <end position="492"/>
    </location>
</feature>
<evidence type="ECO:0000313" key="11">
    <source>
        <dbReference type="Proteomes" id="UP001209878"/>
    </source>
</evidence>
<feature type="domain" description="USP" evidence="9">
    <location>
        <begin position="1"/>
        <end position="440"/>
    </location>
</feature>
<dbReference type="InterPro" id="IPR018200">
    <property type="entry name" value="USP_CS"/>
</dbReference>
<dbReference type="InterPro" id="IPR028889">
    <property type="entry name" value="USP"/>
</dbReference>
<evidence type="ECO:0000256" key="6">
    <source>
        <dbReference type="ARBA" id="ARBA00022801"/>
    </source>
</evidence>
<keyword evidence="6" id="KW-0378">Hydrolase</keyword>
<keyword evidence="11" id="KW-1185">Reference proteome</keyword>
<dbReference type="InterPro" id="IPR050185">
    <property type="entry name" value="Ub_carboxyl-term_hydrolase"/>
</dbReference>
<accession>A0AAD9JIY8</accession>
<keyword evidence="4" id="KW-0645">Protease</keyword>
<evidence type="ECO:0000256" key="3">
    <source>
        <dbReference type="ARBA" id="ARBA00012759"/>
    </source>
</evidence>
<dbReference type="GO" id="GO:0006508">
    <property type="term" value="P:proteolysis"/>
    <property type="evidence" value="ECO:0007669"/>
    <property type="project" value="UniProtKB-KW"/>
</dbReference>
<dbReference type="Proteomes" id="UP001209878">
    <property type="component" value="Unassembled WGS sequence"/>
</dbReference>
<dbReference type="InterPro" id="IPR038765">
    <property type="entry name" value="Papain-like_cys_pep_sf"/>
</dbReference>
<dbReference type="GO" id="GO:0016579">
    <property type="term" value="P:protein deubiquitination"/>
    <property type="evidence" value="ECO:0007669"/>
    <property type="project" value="InterPro"/>
</dbReference>
<feature type="compositionally biased region" description="Polar residues" evidence="8">
    <location>
        <begin position="478"/>
        <end position="492"/>
    </location>
</feature>
<dbReference type="Pfam" id="PF00443">
    <property type="entry name" value="UCH"/>
    <property type="match status" value="1"/>
</dbReference>
<dbReference type="PROSITE" id="PS50235">
    <property type="entry name" value="USP_3"/>
    <property type="match status" value="1"/>
</dbReference>
<name>A0AAD9JIY8_RIDPI</name>
<evidence type="ECO:0000256" key="5">
    <source>
        <dbReference type="ARBA" id="ARBA00022786"/>
    </source>
</evidence>
<evidence type="ECO:0000256" key="4">
    <source>
        <dbReference type="ARBA" id="ARBA00022670"/>
    </source>
</evidence>
<gene>
    <name evidence="10" type="ORF">NP493_2332g00006</name>
</gene>
<evidence type="ECO:0000256" key="2">
    <source>
        <dbReference type="ARBA" id="ARBA00009085"/>
    </source>
</evidence>